<feature type="domain" description="Atg6 BARA" evidence="4">
    <location>
        <begin position="288"/>
        <end position="496"/>
    </location>
</feature>
<dbReference type="InterPro" id="IPR040455">
    <property type="entry name" value="Atg6_BARA"/>
</dbReference>
<name>A0AAN7AK47_9PEZI</name>
<evidence type="ECO:0000313" key="7">
    <source>
        <dbReference type="Proteomes" id="UP001302126"/>
    </source>
</evidence>
<reference evidence="6" key="2">
    <citation type="submission" date="2023-05" db="EMBL/GenBank/DDBJ databases">
        <authorList>
            <consortium name="Lawrence Berkeley National Laboratory"/>
            <person name="Steindorff A."/>
            <person name="Hensen N."/>
            <person name="Bonometti L."/>
            <person name="Westerberg I."/>
            <person name="Brannstrom I.O."/>
            <person name="Guillou S."/>
            <person name="Cros-Aarteil S."/>
            <person name="Calhoun S."/>
            <person name="Haridas S."/>
            <person name="Kuo A."/>
            <person name="Mondo S."/>
            <person name="Pangilinan J."/>
            <person name="Riley R."/>
            <person name="Labutti K."/>
            <person name="Andreopoulos B."/>
            <person name="Lipzen A."/>
            <person name="Chen C."/>
            <person name="Yanf M."/>
            <person name="Daum C."/>
            <person name="Ng V."/>
            <person name="Clum A."/>
            <person name="Ohm R."/>
            <person name="Martin F."/>
            <person name="Silar P."/>
            <person name="Natvig D."/>
            <person name="Lalanne C."/>
            <person name="Gautier V."/>
            <person name="Ament-Velasquez S.L."/>
            <person name="Kruys A."/>
            <person name="Hutchinson M.I."/>
            <person name="Powell A.J."/>
            <person name="Barry K."/>
            <person name="Miller A.N."/>
            <person name="Grigoriev I.V."/>
            <person name="Debuchy R."/>
            <person name="Gladieux P."/>
            <person name="Thoren M.H."/>
            <person name="Johannesson H."/>
        </authorList>
    </citation>
    <scope>NUCLEOTIDE SEQUENCE</scope>
    <source>
        <strain evidence="6">PSN309</strain>
    </source>
</reference>
<dbReference type="GO" id="GO:0034272">
    <property type="term" value="C:phosphatidylinositol 3-kinase complex, class III, type II"/>
    <property type="evidence" value="ECO:0007669"/>
    <property type="project" value="TreeGrafter"/>
</dbReference>
<evidence type="ECO:0000256" key="3">
    <source>
        <dbReference type="SAM" id="MobiDB-lite"/>
    </source>
</evidence>
<feature type="region of interest" description="Disordered" evidence="3">
    <location>
        <begin position="109"/>
        <end position="137"/>
    </location>
</feature>
<feature type="coiled-coil region" evidence="2">
    <location>
        <begin position="201"/>
        <end position="249"/>
    </location>
</feature>
<evidence type="ECO:0000259" key="4">
    <source>
        <dbReference type="Pfam" id="PF04111"/>
    </source>
</evidence>
<evidence type="ECO:0000259" key="5">
    <source>
        <dbReference type="Pfam" id="PF17675"/>
    </source>
</evidence>
<proteinExistence type="inferred from homology"/>
<comment type="similarity">
    <text evidence="1">Belongs to the beclin family.</text>
</comment>
<dbReference type="GO" id="GO:0030674">
    <property type="term" value="F:protein-macromolecule adaptor activity"/>
    <property type="evidence" value="ECO:0007669"/>
    <property type="project" value="TreeGrafter"/>
</dbReference>
<reference evidence="6" key="1">
    <citation type="journal article" date="2023" name="Mol. Phylogenet. Evol.">
        <title>Genome-scale phylogeny and comparative genomics of the fungal order Sordariales.</title>
        <authorList>
            <person name="Hensen N."/>
            <person name="Bonometti L."/>
            <person name="Westerberg I."/>
            <person name="Brannstrom I.O."/>
            <person name="Guillou S."/>
            <person name="Cros-Aarteil S."/>
            <person name="Calhoun S."/>
            <person name="Haridas S."/>
            <person name="Kuo A."/>
            <person name="Mondo S."/>
            <person name="Pangilinan J."/>
            <person name="Riley R."/>
            <person name="LaButti K."/>
            <person name="Andreopoulos B."/>
            <person name="Lipzen A."/>
            <person name="Chen C."/>
            <person name="Yan M."/>
            <person name="Daum C."/>
            <person name="Ng V."/>
            <person name="Clum A."/>
            <person name="Steindorff A."/>
            <person name="Ohm R.A."/>
            <person name="Martin F."/>
            <person name="Silar P."/>
            <person name="Natvig D.O."/>
            <person name="Lalanne C."/>
            <person name="Gautier V."/>
            <person name="Ament-Velasquez S.L."/>
            <person name="Kruys A."/>
            <person name="Hutchinson M.I."/>
            <person name="Powell A.J."/>
            <person name="Barry K."/>
            <person name="Miller A.N."/>
            <person name="Grigoriev I.V."/>
            <person name="Debuchy R."/>
            <person name="Gladieux P."/>
            <person name="Hiltunen Thoren M."/>
            <person name="Johannesson H."/>
        </authorList>
    </citation>
    <scope>NUCLEOTIDE SEQUENCE</scope>
    <source>
        <strain evidence="6">PSN309</strain>
    </source>
</reference>
<dbReference type="Gene3D" id="6.10.250.3110">
    <property type="match status" value="1"/>
</dbReference>
<feature type="domain" description="Atg6/beclin coiled-coil" evidence="5">
    <location>
        <begin position="157"/>
        <end position="285"/>
    </location>
</feature>
<dbReference type="GO" id="GO:0000423">
    <property type="term" value="P:mitophagy"/>
    <property type="evidence" value="ECO:0007669"/>
    <property type="project" value="TreeGrafter"/>
</dbReference>
<evidence type="ECO:0000256" key="2">
    <source>
        <dbReference type="SAM" id="Coils"/>
    </source>
</evidence>
<dbReference type="AlphaFoldDB" id="A0AAN7AK47"/>
<dbReference type="PANTHER" id="PTHR12768">
    <property type="entry name" value="BECLIN 1"/>
    <property type="match status" value="1"/>
</dbReference>
<dbReference type="FunFam" id="1.10.418.40:FF:000005">
    <property type="entry name" value="Autophagy protein Apg6, putative"/>
    <property type="match status" value="1"/>
</dbReference>
<gene>
    <name evidence="6" type="ORF">QBC35DRAFT_496011</name>
</gene>
<sequence length="508" mass="56470">MYCQRCRGPLKLDGSLEDLNPAAYDLLVATHSHSQSQQLPKKPPASSRILHPQDRTRIPTYERAARNAGPPTFRRHGGPGQSRDNSAMSFIFLTESQIAPSGFTLSRNQIQSEGSSAHSGGQDVNATDEEDPNKSPEFERITKLFEILSSRSDIDHPVCVECTDLLVEELQKKLEVTTKERDSYVSFLKELQANAPTDEEVRAQEEALRKAQKAEAAAREEILRLEQERAKLDAELFALEEETQKVNAEEEQFWRERNAFAGRLTDFQNERDSINSKFDHDSRQLEKLQRSNVYNDTFCISHDGTFATINGLRLGRLSSTPVDWPEINAAWGHALLLLVTVAEKLNYQFEGYEPQPMGSSSRIIRFDTPSLSASRHQNARDGLAGGTAARSAPPPAPKRHTLDLFSSGDMPLGLTFMHRKFDNAMVAFLELVRQLGAHVQAQTGAEGTPLSLPYRIDGDRIGEVSIKLGIAQDDGWTKACKLTLTCCKFLLAHASNVNAQSNGRALGI</sequence>
<dbReference type="GO" id="GO:0006995">
    <property type="term" value="P:cellular response to nitrogen starvation"/>
    <property type="evidence" value="ECO:0007669"/>
    <property type="project" value="TreeGrafter"/>
</dbReference>
<evidence type="ECO:0000256" key="1">
    <source>
        <dbReference type="ARBA" id="ARBA00005965"/>
    </source>
</evidence>
<dbReference type="InterPro" id="IPR041691">
    <property type="entry name" value="Atg6/beclin_CC"/>
</dbReference>
<dbReference type="Proteomes" id="UP001302126">
    <property type="component" value="Unassembled WGS sequence"/>
</dbReference>
<feature type="region of interest" description="Disordered" evidence="3">
    <location>
        <begin position="31"/>
        <end position="50"/>
    </location>
</feature>
<organism evidence="6 7">
    <name type="scientific">Podospora australis</name>
    <dbReference type="NCBI Taxonomy" id="1536484"/>
    <lineage>
        <taxon>Eukaryota</taxon>
        <taxon>Fungi</taxon>
        <taxon>Dikarya</taxon>
        <taxon>Ascomycota</taxon>
        <taxon>Pezizomycotina</taxon>
        <taxon>Sordariomycetes</taxon>
        <taxon>Sordariomycetidae</taxon>
        <taxon>Sordariales</taxon>
        <taxon>Podosporaceae</taxon>
        <taxon>Podospora</taxon>
    </lineage>
</organism>
<protein>
    <submittedName>
        <fullName evidence="6">Autophagy protein Apg6-domain-containing protein</fullName>
    </submittedName>
</protein>
<dbReference type="InterPro" id="IPR007243">
    <property type="entry name" value="Atg6/Beclin"/>
</dbReference>
<dbReference type="GO" id="GO:0000045">
    <property type="term" value="P:autophagosome assembly"/>
    <property type="evidence" value="ECO:0007669"/>
    <property type="project" value="TreeGrafter"/>
</dbReference>
<keyword evidence="2" id="KW-0175">Coiled coil</keyword>
<dbReference type="GO" id="GO:0034271">
    <property type="term" value="C:phosphatidylinositol 3-kinase complex, class III, type I"/>
    <property type="evidence" value="ECO:0007669"/>
    <property type="project" value="TreeGrafter"/>
</dbReference>
<comment type="caution">
    <text evidence="6">The sequence shown here is derived from an EMBL/GenBank/DDBJ whole genome shotgun (WGS) entry which is preliminary data.</text>
</comment>
<dbReference type="GO" id="GO:0045324">
    <property type="term" value="P:late endosome to vacuole transport"/>
    <property type="evidence" value="ECO:0007669"/>
    <property type="project" value="TreeGrafter"/>
</dbReference>
<evidence type="ECO:0000313" key="6">
    <source>
        <dbReference type="EMBL" id="KAK4188485.1"/>
    </source>
</evidence>
<feature type="compositionally biased region" description="Polar residues" evidence="3">
    <location>
        <begin position="109"/>
        <end position="125"/>
    </location>
</feature>
<dbReference type="Pfam" id="PF04111">
    <property type="entry name" value="APG6"/>
    <property type="match status" value="1"/>
</dbReference>
<dbReference type="Gene3D" id="1.10.418.40">
    <property type="entry name" value="Autophagy protein 6/Beclin 1"/>
    <property type="match status" value="1"/>
</dbReference>
<keyword evidence="7" id="KW-1185">Reference proteome</keyword>
<dbReference type="Pfam" id="PF17675">
    <property type="entry name" value="APG6_N"/>
    <property type="match status" value="1"/>
</dbReference>
<feature type="region of interest" description="Disordered" evidence="3">
    <location>
        <begin position="66"/>
        <end position="85"/>
    </location>
</feature>
<accession>A0AAN7AK47</accession>
<dbReference type="GO" id="GO:0000407">
    <property type="term" value="C:phagophore assembly site"/>
    <property type="evidence" value="ECO:0007669"/>
    <property type="project" value="TreeGrafter"/>
</dbReference>
<dbReference type="GO" id="GO:0043548">
    <property type="term" value="F:phosphatidylinositol 3-kinase binding"/>
    <property type="evidence" value="ECO:0007669"/>
    <property type="project" value="TreeGrafter"/>
</dbReference>
<feature type="region of interest" description="Disordered" evidence="3">
    <location>
        <begin position="375"/>
        <end position="397"/>
    </location>
</feature>
<dbReference type="InterPro" id="IPR038274">
    <property type="entry name" value="Atg6/Beclin_C_sf"/>
</dbReference>
<dbReference type="EMBL" id="MU864387">
    <property type="protein sequence ID" value="KAK4188485.1"/>
    <property type="molecule type" value="Genomic_DNA"/>
</dbReference>
<dbReference type="PANTHER" id="PTHR12768:SF4">
    <property type="entry name" value="BECLIN-1"/>
    <property type="match status" value="1"/>
</dbReference>